<protein>
    <submittedName>
        <fullName evidence="1">Uncharacterized protein</fullName>
    </submittedName>
</protein>
<sequence length="60" mass="7138">MIIIKKKQSNKGKLRLRAVCEEHGLDNSTFCVPEESYISEEFFNLLYKSYHKKQILVDQF</sequence>
<evidence type="ECO:0000313" key="2">
    <source>
        <dbReference type="Proteomes" id="UP000464658"/>
    </source>
</evidence>
<dbReference type="Proteomes" id="UP000464658">
    <property type="component" value="Chromosome"/>
</dbReference>
<proteinExistence type="predicted"/>
<name>A0A5S9M6G4_BACIA</name>
<evidence type="ECO:0000313" key="1">
    <source>
        <dbReference type="EMBL" id="BBP87509.1"/>
    </source>
</evidence>
<reference evidence="1 2" key="1">
    <citation type="submission" date="2019-12" db="EMBL/GenBank/DDBJ databases">
        <title>Full genome sequence of a Bacillus safensis strain isolated from commercially available natto in Indonesia.</title>
        <authorList>
            <person name="Yoshida M."/>
            <person name="Uomi M."/>
            <person name="Waturangi D."/>
            <person name="Ekaputri J.J."/>
            <person name="Setiamarga D.H.E."/>
        </authorList>
    </citation>
    <scope>NUCLEOTIDE SEQUENCE [LARGE SCALE GENOMIC DNA]</scope>
    <source>
        <strain evidence="1 2">IDN1</strain>
    </source>
</reference>
<organism evidence="1 2">
    <name type="scientific">Bacillus safensis</name>
    <dbReference type="NCBI Taxonomy" id="561879"/>
    <lineage>
        <taxon>Bacteria</taxon>
        <taxon>Bacillati</taxon>
        <taxon>Bacillota</taxon>
        <taxon>Bacilli</taxon>
        <taxon>Bacillales</taxon>
        <taxon>Bacillaceae</taxon>
        <taxon>Bacillus</taxon>
    </lineage>
</organism>
<accession>A0A5S9M6G4</accession>
<dbReference type="AlphaFoldDB" id="A0A5S9M6G4"/>
<gene>
    <name evidence="1" type="ORF">BsIDN1_11270</name>
</gene>
<dbReference type="EMBL" id="AP021906">
    <property type="protein sequence ID" value="BBP87509.1"/>
    <property type="molecule type" value="Genomic_DNA"/>
</dbReference>